<dbReference type="SMART" id="SM00360">
    <property type="entry name" value="RRM"/>
    <property type="match status" value="1"/>
</dbReference>
<name>A0A814DND7_9BILA</name>
<dbReference type="PROSITE" id="PS50102">
    <property type="entry name" value="RRM"/>
    <property type="match status" value="1"/>
</dbReference>
<organism evidence="5 7">
    <name type="scientific">Adineta steineri</name>
    <dbReference type="NCBI Taxonomy" id="433720"/>
    <lineage>
        <taxon>Eukaryota</taxon>
        <taxon>Metazoa</taxon>
        <taxon>Spiralia</taxon>
        <taxon>Gnathifera</taxon>
        <taxon>Rotifera</taxon>
        <taxon>Eurotatoria</taxon>
        <taxon>Bdelloidea</taxon>
        <taxon>Adinetida</taxon>
        <taxon>Adinetidae</taxon>
        <taxon>Adineta</taxon>
    </lineage>
</organism>
<feature type="compositionally biased region" description="Basic and acidic residues" evidence="2">
    <location>
        <begin position="22"/>
        <end position="32"/>
    </location>
</feature>
<sequence>MSDIRRDYDRSFSITKSTINNDNRKDKDDINGHYHQKRTSSTRSIDQSNSQRTSNIESKVYVGNVPTDSLTDNELLEFFTSYGKVSDIRVYKGYIFVQYDKIDDAKKLIKQGQTSLMLKGNKLDVLPAMEANSNNKDSTFKDHKRQSSRSSRRYSDQDRHSSNYEAPRKRFTSKHQIDDHHRRRSNFDDGNVMEIDDNRRISRSSTNIINRSSNNHSSDSIIRHQQQHQSCYTVLIGSDDPRQIIDCQIILVNPRQRNYGEEISSRLRCHGLITSVVLLREDYTLVEAIENATQEQCLYGIIAMPMHEERRTASFHILYGQTEEHRNLTLDDGYHIILTNFSTYKERIRNEELNETSNETIIYPQSKEYNNNNNQDQSISLIGSTLTLGDKLPLSMLLCLLADGRQLTLDEIDRVLVYLLEKKAKMLTLPQGTLPPLPVQYATAKINHSTDQKSHSTTSDQTSSSDLSSTIAEQIRQIFSTNLVKSSSLNSTDEISSIQHLTPKNGFDSLTDRMKNDDTNNCQSKNSNLKNEKDYNNYQSQGNNHFQEQDKNQSSFSSFKSNSNSLPNVTPSFHYSSSSSSSSTIPTNTTSSQNSFVAPIFSSYDSRNQSLTSNSLLEQSSSLGTSNFGCQSSQYFYPPPLLPPLPSSLTSIQNQNQNQNQNHYPTLPNSSAADAAAAIFQAYSQFNARPSSAPSINNQQQQIRK</sequence>
<feature type="compositionally biased region" description="Polar residues" evidence="2">
    <location>
        <begin position="41"/>
        <end position="54"/>
    </location>
</feature>
<reference evidence="5" key="1">
    <citation type="submission" date="2021-02" db="EMBL/GenBank/DDBJ databases">
        <authorList>
            <person name="Nowell W R."/>
        </authorList>
    </citation>
    <scope>NUCLEOTIDE SEQUENCE</scope>
</reference>
<dbReference type="InterPro" id="IPR012677">
    <property type="entry name" value="Nucleotide-bd_a/b_plait_sf"/>
</dbReference>
<dbReference type="Proteomes" id="UP000663832">
    <property type="component" value="Unassembled WGS sequence"/>
</dbReference>
<dbReference type="Pfam" id="PF00076">
    <property type="entry name" value="RRM_1"/>
    <property type="match status" value="1"/>
</dbReference>
<feature type="compositionally biased region" description="Polar residues" evidence="2">
    <location>
        <begin position="519"/>
        <end position="529"/>
    </location>
</feature>
<dbReference type="EMBL" id="CAJNOI010000056">
    <property type="protein sequence ID" value="CAF0961444.1"/>
    <property type="molecule type" value="Genomic_DNA"/>
</dbReference>
<feature type="compositionally biased region" description="Low complexity" evidence="2">
    <location>
        <begin position="552"/>
        <end position="565"/>
    </location>
</feature>
<evidence type="ECO:0000256" key="2">
    <source>
        <dbReference type="SAM" id="MobiDB-lite"/>
    </source>
</evidence>
<dbReference type="PANTHER" id="PTHR23295:SF6">
    <property type="entry name" value="NEOSIN, ISOFORM A"/>
    <property type="match status" value="1"/>
</dbReference>
<keyword evidence="1" id="KW-0694">RNA-binding</keyword>
<dbReference type="InterPro" id="IPR052600">
    <property type="entry name" value="Nuc_rcpt_coact/corep"/>
</dbReference>
<gene>
    <name evidence="6" type="ORF">BJG266_LOCUS13772</name>
    <name evidence="4" type="ORF">QVE165_LOCUS12205</name>
    <name evidence="5" type="ORF">QVE165_LOCUS12509</name>
</gene>
<dbReference type="Proteomes" id="UP000663877">
    <property type="component" value="Unassembled WGS sequence"/>
</dbReference>
<dbReference type="Gene3D" id="3.30.70.330">
    <property type="match status" value="1"/>
</dbReference>
<evidence type="ECO:0000313" key="7">
    <source>
        <dbReference type="Proteomes" id="UP000663832"/>
    </source>
</evidence>
<feature type="compositionally biased region" description="Polar residues" evidence="2">
    <location>
        <begin position="566"/>
        <end position="575"/>
    </location>
</feature>
<evidence type="ECO:0000256" key="1">
    <source>
        <dbReference type="PROSITE-ProRule" id="PRU00176"/>
    </source>
</evidence>
<feature type="compositionally biased region" description="Polar residues" evidence="2">
    <location>
        <begin position="536"/>
        <end position="546"/>
    </location>
</feature>
<dbReference type="Gene3D" id="3.40.50.800">
    <property type="entry name" value="Anticodon-binding domain"/>
    <property type="match status" value="1"/>
</dbReference>
<dbReference type="InterPro" id="IPR035979">
    <property type="entry name" value="RBD_domain_sf"/>
</dbReference>
<dbReference type="EMBL" id="CAJNOM010000060">
    <property type="protein sequence ID" value="CAF0950831.1"/>
    <property type="molecule type" value="Genomic_DNA"/>
</dbReference>
<feature type="region of interest" description="Disordered" evidence="2">
    <location>
        <begin position="447"/>
        <end position="467"/>
    </location>
</feature>
<comment type="caution">
    <text evidence="5">The sequence shown here is derived from an EMBL/GenBank/DDBJ whole genome shotgun (WGS) entry which is preliminary data.</text>
</comment>
<accession>A0A814DND7</accession>
<dbReference type="GO" id="GO:0003723">
    <property type="term" value="F:RNA binding"/>
    <property type="evidence" value="ECO:0007669"/>
    <property type="project" value="UniProtKB-UniRule"/>
</dbReference>
<dbReference type="EMBL" id="CAJNOM010000062">
    <property type="protein sequence ID" value="CAF0956418.1"/>
    <property type="molecule type" value="Genomic_DNA"/>
</dbReference>
<dbReference type="OrthoDB" id="10044938at2759"/>
<dbReference type="InterPro" id="IPR000504">
    <property type="entry name" value="RRM_dom"/>
</dbReference>
<dbReference type="AlphaFoldDB" id="A0A814DND7"/>
<evidence type="ECO:0000313" key="6">
    <source>
        <dbReference type="EMBL" id="CAF0961444.1"/>
    </source>
</evidence>
<dbReference type="PANTHER" id="PTHR23295">
    <property type="entry name" value="NUCLEAR RECEPTOR COACTIVATOR 5-RELATED"/>
    <property type="match status" value="1"/>
</dbReference>
<feature type="region of interest" description="Disordered" evidence="2">
    <location>
        <begin position="502"/>
        <end position="592"/>
    </location>
</feature>
<feature type="region of interest" description="Disordered" evidence="2">
    <location>
        <begin position="18"/>
        <end position="54"/>
    </location>
</feature>
<evidence type="ECO:0000313" key="5">
    <source>
        <dbReference type="EMBL" id="CAF0956418.1"/>
    </source>
</evidence>
<keyword evidence="7" id="KW-1185">Reference proteome</keyword>
<feature type="compositionally biased region" description="Low complexity" evidence="2">
    <location>
        <begin position="576"/>
        <end position="592"/>
    </location>
</feature>
<feature type="region of interest" description="Disordered" evidence="2">
    <location>
        <begin position="130"/>
        <end position="192"/>
    </location>
</feature>
<dbReference type="SUPFAM" id="SSF52954">
    <property type="entry name" value="Class II aaRS ABD-related"/>
    <property type="match status" value="1"/>
</dbReference>
<feature type="compositionally biased region" description="Basic residues" evidence="2">
    <location>
        <begin position="142"/>
        <end position="152"/>
    </location>
</feature>
<dbReference type="InterPro" id="IPR036621">
    <property type="entry name" value="Anticodon-bd_dom_sf"/>
</dbReference>
<dbReference type="SUPFAM" id="SSF54928">
    <property type="entry name" value="RNA-binding domain, RBD"/>
    <property type="match status" value="1"/>
</dbReference>
<evidence type="ECO:0000313" key="4">
    <source>
        <dbReference type="EMBL" id="CAF0950831.1"/>
    </source>
</evidence>
<feature type="compositionally biased region" description="Low complexity" evidence="2">
    <location>
        <begin position="455"/>
        <end position="467"/>
    </location>
</feature>
<protein>
    <recommendedName>
        <fullName evidence="3">RRM domain-containing protein</fullName>
    </recommendedName>
</protein>
<feature type="compositionally biased region" description="Basic and acidic residues" evidence="2">
    <location>
        <begin position="153"/>
        <end position="168"/>
    </location>
</feature>
<proteinExistence type="predicted"/>
<evidence type="ECO:0000259" key="3">
    <source>
        <dbReference type="PROSITE" id="PS50102"/>
    </source>
</evidence>
<feature type="domain" description="RRM" evidence="3">
    <location>
        <begin position="58"/>
        <end position="130"/>
    </location>
</feature>